<protein>
    <submittedName>
        <fullName evidence="2">6068_t:CDS:1</fullName>
    </submittedName>
</protein>
<evidence type="ECO:0000256" key="1">
    <source>
        <dbReference type="SAM" id="MobiDB-lite"/>
    </source>
</evidence>
<organism evidence="2 3">
    <name type="scientific">Funneliformis caledonium</name>
    <dbReference type="NCBI Taxonomy" id="1117310"/>
    <lineage>
        <taxon>Eukaryota</taxon>
        <taxon>Fungi</taxon>
        <taxon>Fungi incertae sedis</taxon>
        <taxon>Mucoromycota</taxon>
        <taxon>Glomeromycotina</taxon>
        <taxon>Glomeromycetes</taxon>
        <taxon>Glomerales</taxon>
        <taxon>Glomeraceae</taxon>
        <taxon>Funneliformis</taxon>
    </lineage>
</organism>
<comment type="caution">
    <text evidence="2">The sequence shown here is derived from an EMBL/GenBank/DDBJ whole genome shotgun (WGS) entry which is preliminary data.</text>
</comment>
<feature type="non-terminal residue" evidence="2">
    <location>
        <position position="1"/>
    </location>
</feature>
<dbReference type="AlphaFoldDB" id="A0A9N9I4V1"/>
<reference evidence="2" key="1">
    <citation type="submission" date="2021-06" db="EMBL/GenBank/DDBJ databases">
        <authorList>
            <person name="Kallberg Y."/>
            <person name="Tangrot J."/>
            <person name="Rosling A."/>
        </authorList>
    </citation>
    <scope>NUCLEOTIDE SEQUENCE</scope>
    <source>
        <strain evidence="2">UK204</strain>
    </source>
</reference>
<dbReference type="EMBL" id="CAJVPQ010010137">
    <property type="protein sequence ID" value="CAG8720515.1"/>
    <property type="molecule type" value="Genomic_DNA"/>
</dbReference>
<feature type="non-terminal residue" evidence="2">
    <location>
        <position position="533"/>
    </location>
</feature>
<name>A0A9N9I4V1_9GLOM</name>
<feature type="region of interest" description="Disordered" evidence="1">
    <location>
        <begin position="206"/>
        <end position="233"/>
    </location>
</feature>
<accession>A0A9N9I4V1</accession>
<feature type="compositionally biased region" description="Basic and acidic residues" evidence="1">
    <location>
        <begin position="209"/>
        <end position="231"/>
    </location>
</feature>
<dbReference type="OrthoDB" id="2443690at2759"/>
<proteinExistence type="predicted"/>
<dbReference type="Proteomes" id="UP000789570">
    <property type="component" value="Unassembled WGS sequence"/>
</dbReference>
<gene>
    <name evidence="2" type="ORF">FCALED_LOCUS14365</name>
</gene>
<sequence length="533" mass="61836">TREVLTARDWPTWKTSAKSINQLSPPETGRREQLLATKTGRHEAMASPKYPKTQGKFSPPETGRHGKLQHSYTQYVNDYFKKVGAQDWRLKHYLNYRLETEDIIPSWTTVYEDWFASLNIISKTNHKKIPVSVISFCKELANFSTFEGESILERCKEWYHNFYERYCDLQLTERVQHIEEKIYSSQKVIYSSQKLSELLQGTTIIKKRSHDDNDDNKAGPSNEKRSRHEDLSCESTTGACLESYQREQDELRILEIETEEPPIEPKGTHGAILELQKILNNIKGNPPEESDDDLFEDKSTFENDNKNFHEEIQLSTKDHTNADVAFIFDLIRFTCEMIAKGIPQRQNSERDIDMFIKRHIFSCFDTILDSHFGEVVSRASRNRRAVAIDAPSNTEGYHLDWMFTKHDLGKELYWGREFSLCERTGSKCEDTSKVLSNTLKVQKTLRDMHRNLIESISDESGGMLSMPVLHASTKLLMPGFSDLYIPTKYEELESILKISRVMLQVKKLLSFTISRFKSIKNRAEKEKFAPGRV</sequence>
<evidence type="ECO:0000313" key="2">
    <source>
        <dbReference type="EMBL" id="CAG8720515.1"/>
    </source>
</evidence>
<keyword evidence="3" id="KW-1185">Reference proteome</keyword>
<evidence type="ECO:0000313" key="3">
    <source>
        <dbReference type="Proteomes" id="UP000789570"/>
    </source>
</evidence>
<feature type="region of interest" description="Disordered" evidence="1">
    <location>
        <begin position="45"/>
        <end position="64"/>
    </location>
</feature>